<dbReference type="SMART" id="SM00380">
    <property type="entry name" value="AP2"/>
    <property type="match status" value="1"/>
</dbReference>
<dbReference type="InterPro" id="IPR044808">
    <property type="entry name" value="ERF_plant"/>
</dbReference>
<gene>
    <name evidence="9" type="primary">LOC103721682</name>
</gene>
<evidence type="ECO:0000313" key="8">
    <source>
        <dbReference type="Proteomes" id="UP000228380"/>
    </source>
</evidence>
<comment type="subcellular location">
    <subcellularLocation>
        <location evidence="1">Nucleus</location>
    </subcellularLocation>
</comment>
<keyword evidence="5" id="KW-0539">Nucleus</keyword>
<dbReference type="FunFam" id="3.30.730.10:FF:000001">
    <property type="entry name" value="Ethylene-responsive transcription factor 2"/>
    <property type="match status" value="1"/>
</dbReference>
<keyword evidence="8" id="KW-1185">Reference proteome</keyword>
<sequence>MCGGAIVPDFLAPSGGRELIPPVIWPSESSDIIPGGDCEGEKTVEKGSVAAADVDGKAGGRRRGPRKSAYRGIRLRPWGKWAAEIRDPRKGARVWLGTFTTAEEAARAYDAAAREIRGPKARLNFPDSPSSAGPVFPIPKKPRASAPRGSSASSLSPSPASSGSVSSPMQSVVSLAGSGETMPGSVGRIISGCAVTCASSDP</sequence>
<dbReference type="Proteomes" id="UP000228380">
    <property type="component" value="Unplaced"/>
</dbReference>
<dbReference type="GO" id="GO:0003677">
    <property type="term" value="F:DNA binding"/>
    <property type="evidence" value="ECO:0007669"/>
    <property type="project" value="UniProtKB-KW"/>
</dbReference>
<feature type="domain" description="AP2/ERF" evidence="7">
    <location>
        <begin position="69"/>
        <end position="126"/>
    </location>
</feature>
<dbReference type="OrthoDB" id="1931494at2759"/>
<evidence type="ECO:0000256" key="5">
    <source>
        <dbReference type="ARBA" id="ARBA00023242"/>
    </source>
</evidence>
<dbReference type="CDD" id="cd00018">
    <property type="entry name" value="AP2"/>
    <property type="match status" value="1"/>
</dbReference>
<feature type="region of interest" description="Disordered" evidence="6">
    <location>
        <begin position="49"/>
        <end position="68"/>
    </location>
</feature>
<feature type="region of interest" description="Disordered" evidence="6">
    <location>
        <begin position="120"/>
        <end position="187"/>
    </location>
</feature>
<accession>A0A8B7D0J5</accession>
<dbReference type="AlphaFoldDB" id="A0A8B7D0J5"/>
<dbReference type="PANTHER" id="PTHR31190:SF142">
    <property type="entry name" value="ETHYLENE-RESPONSIVE TRANSCRIPTION FACTOR RAP2-3"/>
    <property type="match status" value="1"/>
</dbReference>
<evidence type="ECO:0000256" key="1">
    <source>
        <dbReference type="ARBA" id="ARBA00004123"/>
    </source>
</evidence>
<keyword evidence="4" id="KW-0804">Transcription</keyword>
<feature type="compositionally biased region" description="Basic residues" evidence="6">
    <location>
        <begin position="59"/>
        <end position="68"/>
    </location>
</feature>
<evidence type="ECO:0000256" key="3">
    <source>
        <dbReference type="ARBA" id="ARBA00023125"/>
    </source>
</evidence>
<dbReference type="PRINTS" id="PR00367">
    <property type="entry name" value="ETHRSPELEMNT"/>
</dbReference>
<keyword evidence="3" id="KW-0238">DNA-binding</keyword>
<dbReference type="GO" id="GO:0003700">
    <property type="term" value="F:DNA-binding transcription factor activity"/>
    <property type="evidence" value="ECO:0007669"/>
    <property type="project" value="InterPro"/>
</dbReference>
<dbReference type="KEGG" id="pda:103721682"/>
<organism evidence="8 9">
    <name type="scientific">Phoenix dactylifera</name>
    <name type="common">Date palm</name>
    <dbReference type="NCBI Taxonomy" id="42345"/>
    <lineage>
        <taxon>Eukaryota</taxon>
        <taxon>Viridiplantae</taxon>
        <taxon>Streptophyta</taxon>
        <taxon>Embryophyta</taxon>
        <taxon>Tracheophyta</taxon>
        <taxon>Spermatophyta</taxon>
        <taxon>Magnoliopsida</taxon>
        <taxon>Liliopsida</taxon>
        <taxon>Arecaceae</taxon>
        <taxon>Coryphoideae</taxon>
        <taxon>Phoeniceae</taxon>
        <taxon>Phoenix</taxon>
    </lineage>
</organism>
<evidence type="ECO:0000256" key="2">
    <source>
        <dbReference type="ARBA" id="ARBA00023015"/>
    </source>
</evidence>
<dbReference type="RefSeq" id="XP_008810207.2">
    <property type="nucleotide sequence ID" value="XM_008811985.3"/>
</dbReference>
<dbReference type="PANTHER" id="PTHR31190">
    <property type="entry name" value="DNA-BINDING DOMAIN"/>
    <property type="match status" value="1"/>
</dbReference>
<dbReference type="SUPFAM" id="SSF54171">
    <property type="entry name" value="DNA-binding domain"/>
    <property type="match status" value="1"/>
</dbReference>
<reference evidence="9" key="1">
    <citation type="submission" date="2025-08" db="UniProtKB">
        <authorList>
            <consortium name="RefSeq"/>
        </authorList>
    </citation>
    <scope>IDENTIFICATION</scope>
    <source>
        <tissue evidence="9">Young leaves</tissue>
    </source>
</reference>
<dbReference type="InterPro" id="IPR036955">
    <property type="entry name" value="AP2/ERF_dom_sf"/>
</dbReference>
<dbReference type="GeneID" id="103721682"/>
<evidence type="ECO:0000256" key="6">
    <source>
        <dbReference type="SAM" id="MobiDB-lite"/>
    </source>
</evidence>
<dbReference type="GO" id="GO:0005634">
    <property type="term" value="C:nucleus"/>
    <property type="evidence" value="ECO:0007669"/>
    <property type="project" value="UniProtKB-SubCell"/>
</dbReference>
<dbReference type="GO" id="GO:0009873">
    <property type="term" value="P:ethylene-activated signaling pathway"/>
    <property type="evidence" value="ECO:0007669"/>
    <property type="project" value="InterPro"/>
</dbReference>
<dbReference type="InterPro" id="IPR016177">
    <property type="entry name" value="DNA-bd_dom_sf"/>
</dbReference>
<evidence type="ECO:0000313" key="9">
    <source>
        <dbReference type="RefSeq" id="XP_008810207.2"/>
    </source>
</evidence>
<name>A0A8B7D0J5_PHODC</name>
<evidence type="ECO:0000259" key="7">
    <source>
        <dbReference type="PROSITE" id="PS51032"/>
    </source>
</evidence>
<protein>
    <submittedName>
        <fullName evidence="9">Ethylene-responsive transcription factor ERF071-like</fullName>
    </submittedName>
</protein>
<proteinExistence type="predicted"/>
<dbReference type="InterPro" id="IPR001471">
    <property type="entry name" value="AP2/ERF_dom"/>
</dbReference>
<evidence type="ECO:0000256" key="4">
    <source>
        <dbReference type="ARBA" id="ARBA00023163"/>
    </source>
</evidence>
<feature type="compositionally biased region" description="Low complexity" evidence="6">
    <location>
        <begin position="144"/>
        <end position="175"/>
    </location>
</feature>
<dbReference type="PROSITE" id="PS51032">
    <property type="entry name" value="AP2_ERF"/>
    <property type="match status" value="1"/>
</dbReference>
<dbReference type="Gene3D" id="3.30.730.10">
    <property type="entry name" value="AP2/ERF domain"/>
    <property type="match status" value="1"/>
</dbReference>
<dbReference type="Pfam" id="PF00847">
    <property type="entry name" value="AP2"/>
    <property type="match status" value="1"/>
</dbReference>
<keyword evidence="2" id="KW-0805">Transcription regulation</keyword>